<feature type="domain" description="UreE urease accessory N-terminal" evidence="6">
    <location>
        <begin position="6"/>
        <end position="70"/>
    </location>
</feature>
<dbReference type="HOGENOM" id="CLU_093757_3_0_9"/>
<evidence type="ECO:0000259" key="6">
    <source>
        <dbReference type="SMART" id="SM00988"/>
    </source>
</evidence>
<evidence type="ECO:0000256" key="4">
    <source>
        <dbReference type="ARBA" id="ARBA00023186"/>
    </source>
</evidence>
<evidence type="ECO:0000256" key="3">
    <source>
        <dbReference type="ARBA" id="ARBA00022596"/>
    </source>
</evidence>
<evidence type="ECO:0000256" key="2">
    <source>
        <dbReference type="ARBA" id="ARBA00022490"/>
    </source>
</evidence>
<dbReference type="Proteomes" id="UP000009226">
    <property type="component" value="Chromosome"/>
</dbReference>
<accession>F6B8Y0</accession>
<sequence>MIIKEVIGNLSKDELKGRPVERIYLKWDEMEKRILRKVTDRGTEVGIVLEGTRRLKHGDVLYAGPDRVIVVELLATKAIVLQPSNLREMAQVCYQLGNRHAQIFLEGNEVLVPYDPTIIELFHKLGFQVKIEERRLEHALQPASGHHL</sequence>
<reference evidence="7 8" key="1">
    <citation type="submission" date="2011-05" db="EMBL/GenBank/DDBJ databases">
        <title>Complete sequence of Desulfotomaculum carboxydivorans CO-1-SRB.</title>
        <authorList>
            <consortium name="US DOE Joint Genome Institute"/>
            <person name="Lucas S."/>
            <person name="Han J."/>
            <person name="Lapidus A."/>
            <person name="Cheng J.-F."/>
            <person name="Goodwin L."/>
            <person name="Pitluck S."/>
            <person name="Peters L."/>
            <person name="Mikhailova N."/>
            <person name="Lu M."/>
            <person name="Han C."/>
            <person name="Tapia R."/>
            <person name="Land M."/>
            <person name="Hauser L."/>
            <person name="Kyrpides N."/>
            <person name="Ivanova N."/>
            <person name="Pagani I."/>
            <person name="Stams A."/>
            <person name="Plugge C."/>
            <person name="Muyzer G."/>
            <person name="Kuever J."/>
            <person name="Parshina S."/>
            <person name="Ivanova A."/>
            <person name="Nazina T."/>
            <person name="Woyke T."/>
        </authorList>
    </citation>
    <scope>NUCLEOTIDE SEQUENCE [LARGE SCALE GENOMIC DNA]</scope>
    <source>
        <strain evidence="8">DSM 14880 / VKM B-2319 / CO-1-SRB</strain>
    </source>
</reference>
<gene>
    <name evidence="5" type="primary">ureE</name>
    <name evidence="7" type="ordered locus">Desca_0746</name>
</gene>
<dbReference type="GO" id="GO:0019627">
    <property type="term" value="P:urea metabolic process"/>
    <property type="evidence" value="ECO:0007669"/>
    <property type="project" value="InterPro"/>
</dbReference>
<dbReference type="RefSeq" id="WP_013809827.1">
    <property type="nucleotide sequence ID" value="NC_015565.1"/>
</dbReference>
<dbReference type="InterPro" id="IPR004029">
    <property type="entry name" value="UreE_N"/>
</dbReference>
<keyword evidence="3 5" id="KW-0533">Nickel</keyword>
<comment type="function">
    <text evidence="5">Involved in urease metallocenter assembly. Binds nickel. Probably functions as a nickel donor during metallocenter assembly.</text>
</comment>
<protein>
    <recommendedName>
        <fullName evidence="5">Urease accessory protein UreE</fullName>
    </recommendedName>
</protein>
<dbReference type="SUPFAM" id="SSF69287">
    <property type="entry name" value="Urease metallochaperone UreE, N-terminal domain"/>
    <property type="match status" value="1"/>
</dbReference>
<keyword evidence="8" id="KW-1185">Reference proteome</keyword>
<dbReference type="EMBL" id="CP002736">
    <property type="protein sequence ID" value="AEF93631.1"/>
    <property type="molecule type" value="Genomic_DNA"/>
</dbReference>
<dbReference type="Gene3D" id="3.30.70.790">
    <property type="entry name" value="UreE, C-terminal domain"/>
    <property type="match status" value="1"/>
</dbReference>
<dbReference type="PIRSF" id="PIRSF036402">
    <property type="entry name" value="Ureas_acces_UreE"/>
    <property type="match status" value="1"/>
</dbReference>
<dbReference type="Gene3D" id="2.60.260.20">
    <property type="entry name" value="Urease metallochaperone UreE, N-terminal domain"/>
    <property type="match status" value="1"/>
</dbReference>
<keyword evidence="4 5" id="KW-0143">Chaperone</keyword>
<dbReference type="InterPro" id="IPR012406">
    <property type="entry name" value="UreE"/>
</dbReference>
<dbReference type="GO" id="GO:0006457">
    <property type="term" value="P:protein folding"/>
    <property type="evidence" value="ECO:0007669"/>
    <property type="project" value="InterPro"/>
</dbReference>
<dbReference type="Pfam" id="PF05194">
    <property type="entry name" value="UreE_C"/>
    <property type="match status" value="1"/>
</dbReference>
<dbReference type="HAMAP" id="MF_00822">
    <property type="entry name" value="UreE"/>
    <property type="match status" value="1"/>
</dbReference>
<dbReference type="SMART" id="SM00988">
    <property type="entry name" value="UreE_N"/>
    <property type="match status" value="1"/>
</dbReference>
<evidence type="ECO:0000256" key="1">
    <source>
        <dbReference type="ARBA" id="ARBA00004496"/>
    </source>
</evidence>
<keyword evidence="2 5" id="KW-0963">Cytoplasm</keyword>
<dbReference type="InterPro" id="IPR036118">
    <property type="entry name" value="UreE_N_sf"/>
</dbReference>
<dbReference type="GO" id="GO:0016151">
    <property type="term" value="F:nickel cation binding"/>
    <property type="evidence" value="ECO:0007669"/>
    <property type="project" value="UniProtKB-UniRule"/>
</dbReference>
<dbReference type="AlphaFoldDB" id="F6B8Y0"/>
<dbReference type="Pfam" id="PF02814">
    <property type="entry name" value="UreE_N"/>
    <property type="match status" value="1"/>
</dbReference>
<comment type="similarity">
    <text evidence="5">Belongs to the UreE family.</text>
</comment>
<comment type="subcellular location">
    <subcellularLocation>
        <location evidence="1 5">Cytoplasm</location>
    </subcellularLocation>
</comment>
<dbReference type="GO" id="GO:0065003">
    <property type="term" value="P:protein-containing complex assembly"/>
    <property type="evidence" value="ECO:0007669"/>
    <property type="project" value="InterPro"/>
</dbReference>
<organism evidence="7 8">
    <name type="scientific">Desulfotomaculum nigrificans (strain DSM 14880 / VKM B-2319 / CO-1-SRB)</name>
    <name type="common">Desulfotomaculum carboxydivorans</name>
    <dbReference type="NCBI Taxonomy" id="868595"/>
    <lineage>
        <taxon>Bacteria</taxon>
        <taxon>Bacillati</taxon>
        <taxon>Bacillota</taxon>
        <taxon>Clostridia</taxon>
        <taxon>Eubacteriales</taxon>
        <taxon>Desulfotomaculaceae</taxon>
        <taxon>Desulfotomaculum</taxon>
    </lineage>
</organism>
<evidence type="ECO:0000313" key="8">
    <source>
        <dbReference type="Proteomes" id="UP000009226"/>
    </source>
</evidence>
<dbReference type="GO" id="GO:0051082">
    <property type="term" value="F:unfolded protein binding"/>
    <property type="evidence" value="ECO:0007669"/>
    <property type="project" value="UniProtKB-UniRule"/>
</dbReference>
<proteinExistence type="inferred from homology"/>
<name>F6B8Y0_DESCC</name>
<dbReference type="CDD" id="cd00571">
    <property type="entry name" value="UreE"/>
    <property type="match status" value="1"/>
</dbReference>
<dbReference type="InterPro" id="IPR007864">
    <property type="entry name" value="UreE_C_dom"/>
</dbReference>
<evidence type="ECO:0000313" key="7">
    <source>
        <dbReference type="EMBL" id="AEF93631.1"/>
    </source>
</evidence>
<dbReference type="SUPFAM" id="SSF69737">
    <property type="entry name" value="Urease metallochaperone UreE, C-terminal domain"/>
    <property type="match status" value="1"/>
</dbReference>
<dbReference type="KEGG" id="dca:Desca_0746"/>
<dbReference type="GO" id="GO:0005737">
    <property type="term" value="C:cytoplasm"/>
    <property type="evidence" value="ECO:0007669"/>
    <property type="project" value="UniProtKB-SubCell"/>
</dbReference>
<dbReference type="STRING" id="868595.Desca_0746"/>
<evidence type="ECO:0000256" key="5">
    <source>
        <dbReference type="HAMAP-Rule" id="MF_00822"/>
    </source>
</evidence>
<dbReference type="eggNOG" id="COG2371">
    <property type="taxonomic scope" value="Bacteria"/>
</dbReference>